<comment type="caution">
    <text evidence="2">The sequence shown here is derived from an EMBL/GenBank/DDBJ whole genome shotgun (WGS) entry which is preliminary data.</text>
</comment>
<evidence type="ECO:0000259" key="1">
    <source>
        <dbReference type="Pfam" id="PF13456"/>
    </source>
</evidence>
<reference evidence="2" key="1">
    <citation type="submission" date="2015-10" db="EMBL/GenBank/DDBJ databases">
        <authorList>
            <person name="Martinez-Garcia P.J."/>
            <person name="Crepeau M.W."/>
            <person name="Puiu D."/>
            <person name="Gonzalez-Ibeas D."/>
            <person name="Whalen J."/>
            <person name="Stevens K."/>
            <person name="Paul R."/>
            <person name="Butterfield T."/>
            <person name="Britton M."/>
            <person name="Reagan R."/>
            <person name="Chakraborty S."/>
            <person name="Walawage S.L."/>
            <person name="Vasquez-Gross H.A."/>
            <person name="Cardeno C."/>
            <person name="Famula R."/>
            <person name="Pratt K."/>
            <person name="Kuruganti S."/>
            <person name="Aradhya M.K."/>
            <person name="Leslie C.A."/>
            <person name="Dandekar A.M."/>
            <person name="Salzberg S.L."/>
            <person name="Wegrzyn J.L."/>
            <person name="Langley C.H."/>
            <person name="Neale D.B."/>
        </authorList>
    </citation>
    <scope>NUCLEOTIDE SEQUENCE</scope>
    <source>
        <tissue evidence="2">Leaves</tissue>
    </source>
</reference>
<dbReference type="InterPro" id="IPR012337">
    <property type="entry name" value="RNaseH-like_sf"/>
</dbReference>
<dbReference type="Pfam" id="PF13456">
    <property type="entry name" value="RVT_3"/>
    <property type="match status" value="1"/>
</dbReference>
<reference evidence="2" key="2">
    <citation type="submission" date="2020-03" db="EMBL/GenBank/DDBJ databases">
        <title>Walnut 2.0.</title>
        <authorList>
            <person name="Marrano A."/>
            <person name="Britton M."/>
            <person name="Zimin A.V."/>
            <person name="Zaini P.A."/>
            <person name="Workman R."/>
            <person name="Puiu D."/>
            <person name="Bianco L."/>
            <person name="Allen B.J."/>
            <person name="Troggio M."/>
            <person name="Leslie C.A."/>
            <person name="Timp W."/>
            <person name="Dendekar A."/>
            <person name="Salzberg S.L."/>
            <person name="Neale D.B."/>
        </authorList>
    </citation>
    <scope>NUCLEOTIDE SEQUENCE</scope>
    <source>
        <tissue evidence="2">Leaves</tissue>
    </source>
</reference>
<dbReference type="InterPro" id="IPR052929">
    <property type="entry name" value="RNase_H-like_EbsB-rel"/>
</dbReference>
<accession>A0A834DAA2</accession>
<dbReference type="Proteomes" id="UP000619265">
    <property type="component" value="Unassembled WGS sequence"/>
</dbReference>
<dbReference type="InterPro" id="IPR044730">
    <property type="entry name" value="RNase_H-like_dom_plant"/>
</dbReference>
<sequence>MAGYVKANWDIALDHLHQKMGVGIIIRNEHGEVLASKQIPKHGCPQPQIAETLGAFMAISFCLELGFNRIVFEGDAKNVVELIQRSDGLFGTYGHLIHDIQILLSNLQKWEFHFVPRDVNQLAHNLAKAALSLTDESILLCGVPACIQDIVYSYAY</sequence>
<dbReference type="InterPro" id="IPR036397">
    <property type="entry name" value="RNaseH_sf"/>
</dbReference>
<dbReference type="EMBL" id="LIHL02000001">
    <property type="protein sequence ID" value="KAF5482665.1"/>
    <property type="molecule type" value="Genomic_DNA"/>
</dbReference>
<dbReference type="AlphaFoldDB" id="A0A834DAA2"/>
<organism evidence="2 3">
    <name type="scientific">Juglans regia</name>
    <name type="common">English walnut</name>
    <dbReference type="NCBI Taxonomy" id="51240"/>
    <lineage>
        <taxon>Eukaryota</taxon>
        <taxon>Viridiplantae</taxon>
        <taxon>Streptophyta</taxon>
        <taxon>Embryophyta</taxon>
        <taxon>Tracheophyta</taxon>
        <taxon>Spermatophyta</taxon>
        <taxon>Magnoliopsida</taxon>
        <taxon>eudicotyledons</taxon>
        <taxon>Gunneridae</taxon>
        <taxon>Pentapetalae</taxon>
        <taxon>rosids</taxon>
        <taxon>fabids</taxon>
        <taxon>Fagales</taxon>
        <taxon>Juglandaceae</taxon>
        <taxon>Juglans</taxon>
    </lineage>
</organism>
<dbReference type="GO" id="GO:0003676">
    <property type="term" value="F:nucleic acid binding"/>
    <property type="evidence" value="ECO:0007669"/>
    <property type="project" value="InterPro"/>
</dbReference>
<name>A0A834DAA2_JUGRE</name>
<evidence type="ECO:0000313" key="2">
    <source>
        <dbReference type="EMBL" id="KAF5482665.1"/>
    </source>
</evidence>
<dbReference type="Gene3D" id="3.30.420.10">
    <property type="entry name" value="Ribonuclease H-like superfamily/Ribonuclease H"/>
    <property type="match status" value="1"/>
</dbReference>
<dbReference type="GO" id="GO:0004523">
    <property type="term" value="F:RNA-DNA hybrid ribonuclease activity"/>
    <property type="evidence" value="ECO:0007669"/>
    <property type="project" value="InterPro"/>
</dbReference>
<dbReference type="SUPFAM" id="SSF53098">
    <property type="entry name" value="Ribonuclease H-like"/>
    <property type="match status" value="1"/>
</dbReference>
<protein>
    <recommendedName>
        <fullName evidence="1">RNase H type-1 domain-containing protein</fullName>
    </recommendedName>
</protein>
<dbReference type="Gramene" id="Jr01_34700_p1">
    <property type="protein sequence ID" value="cds.Jr01_34700_p1"/>
    <property type="gene ID" value="Jr01_34700"/>
</dbReference>
<dbReference type="PANTHER" id="PTHR47074:SF48">
    <property type="entry name" value="POLYNUCLEOTIDYL TRANSFERASE, RIBONUCLEASE H-LIKE SUPERFAMILY PROTEIN"/>
    <property type="match status" value="1"/>
</dbReference>
<feature type="domain" description="RNase H type-1" evidence="1">
    <location>
        <begin position="13"/>
        <end position="130"/>
    </location>
</feature>
<dbReference type="InterPro" id="IPR002156">
    <property type="entry name" value="RNaseH_domain"/>
</dbReference>
<evidence type="ECO:0000313" key="3">
    <source>
        <dbReference type="Proteomes" id="UP000619265"/>
    </source>
</evidence>
<proteinExistence type="predicted"/>
<dbReference type="CDD" id="cd06222">
    <property type="entry name" value="RNase_H_like"/>
    <property type="match status" value="1"/>
</dbReference>
<gene>
    <name evidence="2" type="ORF">F2P56_003216</name>
</gene>
<dbReference type="PANTHER" id="PTHR47074">
    <property type="entry name" value="BNAC02G40300D PROTEIN"/>
    <property type="match status" value="1"/>
</dbReference>